<proteinExistence type="predicted"/>
<dbReference type="Proteomes" id="UP001319060">
    <property type="component" value="Unassembled WGS sequence"/>
</dbReference>
<keyword evidence="1" id="KW-0238">DNA-binding</keyword>
<dbReference type="SUPFAM" id="SSF46785">
    <property type="entry name" value="Winged helix' DNA-binding domain"/>
    <property type="match status" value="1"/>
</dbReference>
<dbReference type="InterPro" id="IPR036390">
    <property type="entry name" value="WH_DNA-bd_sf"/>
</dbReference>
<dbReference type="InterPro" id="IPR036388">
    <property type="entry name" value="WH-like_DNA-bd_sf"/>
</dbReference>
<dbReference type="InterPro" id="IPR001845">
    <property type="entry name" value="HTH_ArsR_DNA-bd_dom"/>
</dbReference>
<dbReference type="InterPro" id="IPR011991">
    <property type="entry name" value="ArsR-like_HTH"/>
</dbReference>
<dbReference type="PROSITE" id="PS50987">
    <property type="entry name" value="HTH_ARSR_2"/>
    <property type="match status" value="1"/>
</dbReference>
<dbReference type="EMBL" id="JAFHKS010000043">
    <property type="protein sequence ID" value="MBN3545460.1"/>
    <property type="molecule type" value="Genomic_DNA"/>
</dbReference>
<dbReference type="PANTHER" id="PTHR39168">
    <property type="entry name" value="TRANSCRIPTIONAL REGULATOR-RELATED"/>
    <property type="match status" value="1"/>
</dbReference>
<dbReference type="CDD" id="cd00090">
    <property type="entry name" value="HTH_ARSR"/>
    <property type="match status" value="1"/>
</dbReference>
<organism evidence="3 4">
    <name type="scientific">Fictibacillus barbaricus</name>
    <dbReference type="NCBI Taxonomy" id="182136"/>
    <lineage>
        <taxon>Bacteria</taxon>
        <taxon>Bacillati</taxon>
        <taxon>Bacillota</taxon>
        <taxon>Bacilli</taxon>
        <taxon>Bacillales</taxon>
        <taxon>Fictibacillaceae</taxon>
        <taxon>Fictibacillus</taxon>
    </lineage>
</organism>
<evidence type="ECO:0000256" key="1">
    <source>
        <dbReference type="ARBA" id="ARBA00023125"/>
    </source>
</evidence>
<accession>A0ABS2ZBZ9</accession>
<dbReference type="PRINTS" id="PR00778">
    <property type="entry name" value="HTHARSR"/>
</dbReference>
<name>A0ABS2ZBZ9_9BACL</name>
<evidence type="ECO:0000259" key="2">
    <source>
        <dbReference type="PROSITE" id="PS50987"/>
    </source>
</evidence>
<dbReference type="PANTHER" id="PTHR39168:SF1">
    <property type="entry name" value="TRANSCRIPTIONAL REGULATORY PROTEIN"/>
    <property type="match status" value="1"/>
</dbReference>
<dbReference type="InterPro" id="IPR052543">
    <property type="entry name" value="HTH_Metal-responsive_Reg"/>
</dbReference>
<sequence>MNGSPNIAEIASLLADPSRAEILISLLDGRFHTASELALLAKIKPQTASFHLSKLSKSKVIKMEKHGRFHYYHLANQEVAQLLESFLTISRPVEIRSFKQNVQTTALCEARTCYDHLAGKLGVGLTESMVKNGYLIKTEEQFEVTESGNLLFSDLGLNLSLLRKKRRSFSRVCLDWSERQHHLAGTLGSALASHFFDNQWITHIPSTRAVKITSKGKASLKRYFDYQL</sequence>
<protein>
    <submittedName>
        <fullName evidence="3">Helix-turn-helix transcriptional regulator</fullName>
    </submittedName>
</protein>
<dbReference type="RefSeq" id="WP_188402341.1">
    <property type="nucleotide sequence ID" value="NZ_BMCE01000002.1"/>
</dbReference>
<reference evidence="3 4" key="1">
    <citation type="submission" date="2021-01" db="EMBL/GenBank/DDBJ databases">
        <title>Genome Sequencing of Type Strains.</title>
        <authorList>
            <person name="Lemaire J.F."/>
            <person name="Inderbitzin P."/>
            <person name="Collins S.B."/>
            <person name="Wespe N."/>
            <person name="Knight-Connoni V."/>
        </authorList>
    </citation>
    <scope>NUCLEOTIDE SEQUENCE [LARGE SCALE GENOMIC DNA]</scope>
    <source>
        <strain evidence="3 4">DSM 14730</strain>
    </source>
</reference>
<feature type="domain" description="HTH arsR-type" evidence="2">
    <location>
        <begin position="1"/>
        <end position="94"/>
    </location>
</feature>
<dbReference type="Pfam" id="PF12840">
    <property type="entry name" value="HTH_20"/>
    <property type="match status" value="1"/>
</dbReference>
<dbReference type="Gene3D" id="1.10.10.10">
    <property type="entry name" value="Winged helix-like DNA-binding domain superfamily/Winged helix DNA-binding domain"/>
    <property type="match status" value="1"/>
</dbReference>
<evidence type="ECO:0000313" key="4">
    <source>
        <dbReference type="Proteomes" id="UP001319060"/>
    </source>
</evidence>
<evidence type="ECO:0000313" key="3">
    <source>
        <dbReference type="EMBL" id="MBN3545460.1"/>
    </source>
</evidence>
<dbReference type="SMART" id="SM00418">
    <property type="entry name" value="HTH_ARSR"/>
    <property type="match status" value="1"/>
</dbReference>
<dbReference type="NCBIfam" id="NF033788">
    <property type="entry name" value="HTH_metalloreg"/>
    <property type="match status" value="1"/>
</dbReference>
<comment type="caution">
    <text evidence="3">The sequence shown here is derived from an EMBL/GenBank/DDBJ whole genome shotgun (WGS) entry which is preliminary data.</text>
</comment>
<gene>
    <name evidence="3" type="ORF">JYA64_09145</name>
</gene>
<keyword evidence="4" id="KW-1185">Reference proteome</keyword>